<dbReference type="InterPro" id="IPR000847">
    <property type="entry name" value="LysR_HTH_N"/>
</dbReference>
<evidence type="ECO:0000256" key="1">
    <source>
        <dbReference type="ARBA" id="ARBA00009437"/>
    </source>
</evidence>
<comment type="similarity">
    <text evidence="1">Belongs to the LysR transcriptional regulatory family.</text>
</comment>
<dbReference type="FunFam" id="1.10.10.10:FF:000001">
    <property type="entry name" value="LysR family transcriptional regulator"/>
    <property type="match status" value="1"/>
</dbReference>
<dbReference type="Gene3D" id="3.40.190.290">
    <property type="match status" value="1"/>
</dbReference>
<keyword evidence="7" id="KW-1185">Reference proteome</keyword>
<dbReference type="PRINTS" id="PR00039">
    <property type="entry name" value="HTHLYSR"/>
</dbReference>
<keyword evidence="3" id="KW-0238">DNA-binding</keyword>
<evidence type="ECO:0000259" key="5">
    <source>
        <dbReference type="PROSITE" id="PS50931"/>
    </source>
</evidence>
<comment type="caution">
    <text evidence="6">The sequence shown here is derived from an EMBL/GenBank/DDBJ whole genome shotgun (WGS) entry which is preliminary data.</text>
</comment>
<name>A0A4V1MS69_9BURK</name>
<reference evidence="6 7" key="1">
    <citation type="journal article" date="2017" name="Int. J. Syst. Evol. Microbiol.">
        <title>Achromobacter aloeverae sp. nov., isolated from the root of Aloe vera (L.) Burm.f.</title>
        <authorList>
            <person name="Kuncharoen N."/>
            <person name="Muramatsu Y."/>
            <person name="Shibata C."/>
            <person name="Kamakura Y."/>
            <person name="Nakagawa Y."/>
            <person name="Tanasupawat S."/>
        </authorList>
    </citation>
    <scope>NUCLEOTIDE SEQUENCE [LARGE SCALE GENOMIC DNA]</scope>
    <source>
        <strain evidence="6 7">AVA-1</strain>
    </source>
</reference>
<dbReference type="GO" id="GO:0005829">
    <property type="term" value="C:cytosol"/>
    <property type="evidence" value="ECO:0007669"/>
    <property type="project" value="TreeGrafter"/>
</dbReference>
<evidence type="ECO:0000256" key="2">
    <source>
        <dbReference type="ARBA" id="ARBA00023015"/>
    </source>
</evidence>
<dbReference type="Gene3D" id="1.10.10.10">
    <property type="entry name" value="Winged helix-like DNA-binding domain superfamily/Winged helix DNA-binding domain"/>
    <property type="match status" value="1"/>
</dbReference>
<protein>
    <submittedName>
        <fullName evidence="6">LysR family transcriptional regulator</fullName>
    </submittedName>
</protein>
<evidence type="ECO:0000313" key="7">
    <source>
        <dbReference type="Proteomes" id="UP000290849"/>
    </source>
</evidence>
<dbReference type="Pfam" id="PF03466">
    <property type="entry name" value="LysR_substrate"/>
    <property type="match status" value="1"/>
</dbReference>
<dbReference type="Proteomes" id="UP000290849">
    <property type="component" value="Unassembled WGS sequence"/>
</dbReference>
<keyword evidence="4" id="KW-0804">Transcription</keyword>
<dbReference type="PANTHER" id="PTHR30419">
    <property type="entry name" value="HTH-TYPE TRANSCRIPTIONAL REGULATOR YBHD"/>
    <property type="match status" value="1"/>
</dbReference>
<sequence length="320" mass="35428">MSNHVSLRHLRCFVAVARSGSFTAAAARLYMTQSSLTHVIQQFEEGIGVKLFDRSTRRVSMTEEAERYLAEAEQMIKRFDASIADLKAFASVQRGHLHIAAAASMIDYYLYKVIELFRTQFPQITVSIRDAGAQQVEQLVAEGAIDFAVASRHRGLEDLLYTPLLTDRYGVIAAASDPLARSRAPMAWTDLDPANYVGFSADTGIDSFLRKHARGFKQREGHRNEASSTTSLFSLLKTPGNYSVVPALTAQHGYAHKLHFRPLKSPQLMREVCLISRRLRSLSPGAEAFLAILRQVMRDTPVPPHARIAGAASADKVNPS</sequence>
<feature type="domain" description="HTH lysR-type" evidence="5">
    <location>
        <begin position="5"/>
        <end position="62"/>
    </location>
</feature>
<dbReference type="OrthoDB" id="8675247at2"/>
<keyword evidence="2" id="KW-0805">Transcription regulation</keyword>
<dbReference type="AlphaFoldDB" id="A0A4V1MS69"/>
<dbReference type="GO" id="GO:0003700">
    <property type="term" value="F:DNA-binding transcription factor activity"/>
    <property type="evidence" value="ECO:0007669"/>
    <property type="project" value="InterPro"/>
</dbReference>
<dbReference type="PANTHER" id="PTHR30419:SF30">
    <property type="entry name" value="LYSR FAMILY TRANSCRIPTIONAL REGULATOR"/>
    <property type="match status" value="1"/>
</dbReference>
<evidence type="ECO:0000256" key="4">
    <source>
        <dbReference type="ARBA" id="ARBA00023163"/>
    </source>
</evidence>
<evidence type="ECO:0000313" key="6">
    <source>
        <dbReference type="EMBL" id="RXN90272.1"/>
    </source>
</evidence>
<proteinExistence type="inferred from homology"/>
<dbReference type="InterPro" id="IPR005119">
    <property type="entry name" value="LysR_subst-bd"/>
</dbReference>
<evidence type="ECO:0000256" key="3">
    <source>
        <dbReference type="ARBA" id="ARBA00023125"/>
    </source>
</evidence>
<dbReference type="PROSITE" id="PS50931">
    <property type="entry name" value="HTH_LYSR"/>
    <property type="match status" value="1"/>
</dbReference>
<dbReference type="SUPFAM" id="SSF46785">
    <property type="entry name" value="Winged helix' DNA-binding domain"/>
    <property type="match status" value="1"/>
</dbReference>
<accession>A0A4V1MS69</accession>
<organism evidence="6 7">
    <name type="scientific">Achromobacter aloeverae</name>
    <dbReference type="NCBI Taxonomy" id="1750518"/>
    <lineage>
        <taxon>Bacteria</taxon>
        <taxon>Pseudomonadati</taxon>
        <taxon>Pseudomonadota</taxon>
        <taxon>Betaproteobacteria</taxon>
        <taxon>Burkholderiales</taxon>
        <taxon>Alcaligenaceae</taxon>
        <taxon>Achromobacter</taxon>
    </lineage>
</organism>
<dbReference type="InterPro" id="IPR036388">
    <property type="entry name" value="WH-like_DNA-bd_sf"/>
</dbReference>
<dbReference type="EMBL" id="PYAL01000003">
    <property type="protein sequence ID" value="RXN90272.1"/>
    <property type="molecule type" value="Genomic_DNA"/>
</dbReference>
<dbReference type="RefSeq" id="WP_129150707.1">
    <property type="nucleotide sequence ID" value="NZ_JBHSDO010000014.1"/>
</dbReference>
<dbReference type="SUPFAM" id="SSF53850">
    <property type="entry name" value="Periplasmic binding protein-like II"/>
    <property type="match status" value="1"/>
</dbReference>
<dbReference type="InterPro" id="IPR036390">
    <property type="entry name" value="WH_DNA-bd_sf"/>
</dbReference>
<dbReference type="Pfam" id="PF00126">
    <property type="entry name" value="HTH_1"/>
    <property type="match status" value="1"/>
</dbReference>
<gene>
    <name evidence="6" type="ORF">C7R54_12180</name>
</gene>
<dbReference type="GO" id="GO:0003677">
    <property type="term" value="F:DNA binding"/>
    <property type="evidence" value="ECO:0007669"/>
    <property type="project" value="UniProtKB-KW"/>
</dbReference>
<dbReference type="InterPro" id="IPR050950">
    <property type="entry name" value="HTH-type_LysR_regulators"/>
</dbReference>